<keyword evidence="1" id="KW-0812">Transmembrane</keyword>
<keyword evidence="1" id="KW-1133">Transmembrane helix</keyword>
<reference evidence="3 4" key="1">
    <citation type="submission" date="2014-07" db="EMBL/GenBank/DDBJ databases">
        <title>Complete genome sequence of a moderately halophilic bacterium Terribacillus aidingensis MP602, isolated from Cryptomeria fortunei in Tianmu mountain in China.</title>
        <authorList>
            <person name="Wang Y."/>
            <person name="Lu P."/>
            <person name="Zhang L."/>
        </authorList>
    </citation>
    <scope>NUCLEOTIDE SEQUENCE [LARGE SCALE GENOMIC DNA]</scope>
    <source>
        <strain evidence="3 4">MP602</strain>
    </source>
</reference>
<dbReference type="Pfam" id="PF03703">
    <property type="entry name" value="bPH_2"/>
    <property type="match status" value="1"/>
</dbReference>
<feature type="transmembrane region" description="Helical" evidence="1">
    <location>
        <begin position="21"/>
        <end position="41"/>
    </location>
</feature>
<dbReference type="PANTHER" id="PTHR34473">
    <property type="entry name" value="UPF0699 TRANSMEMBRANE PROTEIN YDBS"/>
    <property type="match status" value="1"/>
</dbReference>
<dbReference type="AlphaFoldDB" id="A0A075LHG3"/>
<dbReference type="RefSeq" id="WP_038558474.1">
    <property type="nucleotide sequence ID" value="NZ_CP008876.1"/>
</dbReference>
<evidence type="ECO:0000313" key="4">
    <source>
        <dbReference type="Proteomes" id="UP000027980"/>
    </source>
</evidence>
<feature type="transmembrane region" description="Helical" evidence="1">
    <location>
        <begin position="47"/>
        <end position="71"/>
    </location>
</feature>
<feature type="domain" description="YdbS-like PH" evidence="2">
    <location>
        <begin position="78"/>
        <end position="153"/>
    </location>
</feature>
<organism evidence="3 4">
    <name type="scientific">Terribacillus saccharophilus</name>
    <dbReference type="NCBI Taxonomy" id="361277"/>
    <lineage>
        <taxon>Bacteria</taxon>
        <taxon>Bacillati</taxon>
        <taxon>Bacillota</taxon>
        <taxon>Bacilli</taxon>
        <taxon>Bacillales</taxon>
        <taxon>Bacillaceae</taxon>
        <taxon>Terribacillus</taxon>
    </lineage>
</organism>
<gene>
    <name evidence="3" type="ORF">GZ22_02895</name>
</gene>
<evidence type="ECO:0000259" key="2">
    <source>
        <dbReference type="Pfam" id="PF03703"/>
    </source>
</evidence>
<dbReference type="Proteomes" id="UP000027980">
    <property type="component" value="Chromosome"/>
</dbReference>
<dbReference type="GeneID" id="34222093"/>
<keyword evidence="1" id="KW-0472">Membrane</keyword>
<dbReference type="OrthoDB" id="1750577at2"/>
<evidence type="ECO:0000313" key="3">
    <source>
        <dbReference type="EMBL" id="AIF65696.1"/>
    </source>
</evidence>
<dbReference type="EMBL" id="CP008876">
    <property type="protein sequence ID" value="AIF65696.1"/>
    <property type="molecule type" value="Genomic_DNA"/>
</dbReference>
<protein>
    <recommendedName>
        <fullName evidence="2">YdbS-like PH domain-containing protein</fullName>
    </recommendedName>
</protein>
<name>A0A075LHG3_9BACI</name>
<sequence>MHTEVKEPQHKLSKESLRVGLIGDVIFDVVVLLIFAVLFGLDFIFEWPAWIGTVLIILLIISVPLLIIGYLGTVINHRNWRYDIDEEYVQLRQGAWFQKDQLIPVTKIQSVETKQGPLLRRYKLREVEIETMAGEYSIPGLPEKEAYALRDQIAAYAKAKEEDD</sequence>
<accession>A0A075LHG3</accession>
<evidence type="ECO:0000256" key="1">
    <source>
        <dbReference type="SAM" id="Phobius"/>
    </source>
</evidence>
<dbReference type="KEGG" id="tap:GZ22_02895"/>
<dbReference type="InterPro" id="IPR005182">
    <property type="entry name" value="YdbS-like_PH"/>
</dbReference>
<proteinExistence type="predicted"/>
<dbReference type="HOGENOM" id="CLU_104197_3_2_9"/>
<dbReference type="PANTHER" id="PTHR34473:SF2">
    <property type="entry name" value="UPF0699 TRANSMEMBRANE PROTEIN YDBT"/>
    <property type="match status" value="1"/>
</dbReference>